<dbReference type="InterPro" id="IPR035909">
    <property type="entry name" value="CheB_C"/>
</dbReference>
<dbReference type="PROSITE" id="PS50122">
    <property type="entry name" value="CHEB"/>
    <property type="match status" value="1"/>
</dbReference>
<dbReference type="PANTHER" id="PTHR24422">
    <property type="entry name" value="CHEMOTAXIS PROTEIN METHYLTRANSFERASE"/>
    <property type="match status" value="1"/>
</dbReference>
<feature type="domain" description="CheB-type methylesterase" evidence="10">
    <location>
        <begin position="33"/>
        <end position="217"/>
    </location>
</feature>
<dbReference type="CDD" id="cd16434">
    <property type="entry name" value="CheB-CheR_fusion"/>
    <property type="match status" value="1"/>
</dbReference>
<dbReference type="SUPFAM" id="SSF55785">
    <property type="entry name" value="PYP-like sensor domain (PAS domain)"/>
    <property type="match status" value="2"/>
</dbReference>
<dbReference type="SUPFAM" id="SSF47757">
    <property type="entry name" value="Chemotaxis receptor methyltransferase CheR, N-terminal domain"/>
    <property type="match status" value="1"/>
</dbReference>
<dbReference type="Proteomes" id="UP000664835">
    <property type="component" value="Unassembled WGS sequence"/>
</dbReference>
<dbReference type="InterPro" id="IPR000014">
    <property type="entry name" value="PAS"/>
</dbReference>
<keyword evidence="13" id="KW-1185">Reference proteome</keyword>
<evidence type="ECO:0000256" key="6">
    <source>
        <dbReference type="PROSITE-ProRule" id="PRU00050"/>
    </source>
</evidence>
<dbReference type="InterPro" id="IPR013655">
    <property type="entry name" value="PAS_fold_3"/>
</dbReference>
<feature type="region of interest" description="Disordered" evidence="7">
    <location>
        <begin position="697"/>
        <end position="734"/>
    </location>
</feature>
<gene>
    <name evidence="12" type="ORF">J3998_08495</name>
</gene>
<dbReference type="CDD" id="cd14686">
    <property type="entry name" value="bZIP"/>
    <property type="match status" value="1"/>
</dbReference>
<evidence type="ECO:0000256" key="7">
    <source>
        <dbReference type="SAM" id="MobiDB-lite"/>
    </source>
</evidence>
<keyword evidence="4" id="KW-0808">Transferase</keyword>
<feature type="region of interest" description="Disordered" evidence="7">
    <location>
        <begin position="1"/>
        <end position="27"/>
    </location>
</feature>
<dbReference type="PANTHER" id="PTHR24422:SF27">
    <property type="entry name" value="PROTEIN-GLUTAMATE O-METHYLTRANSFERASE"/>
    <property type="match status" value="1"/>
</dbReference>
<keyword evidence="5" id="KW-0949">S-adenosyl-L-methionine</keyword>
<comment type="catalytic activity">
    <reaction evidence="1">
        <text>L-glutamyl-[protein] + S-adenosyl-L-methionine = [protein]-L-glutamate 5-O-methyl ester + S-adenosyl-L-homocysteine</text>
        <dbReference type="Rhea" id="RHEA:24452"/>
        <dbReference type="Rhea" id="RHEA-COMP:10208"/>
        <dbReference type="Rhea" id="RHEA-COMP:10311"/>
        <dbReference type="ChEBI" id="CHEBI:29973"/>
        <dbReference type="ChEBI" id="CHEBI:57856"/>
        <dbReference type="ChEBI" id="CHEBI:59789"/>
        <dbReference type="ChEBI" id="CHEBI:82795"/>
        <dbReference type="EC" id="2.1.1.80"/>
    </reaction>
</comment>
<evidence type="ECO:0000256" key="4">
    <source>
        <dbReference type="ARBA" id="ARBA00022679"/>
    </source>
</evidence>
<dbReference type="InterPro" id="IPR022641">
    <property type="entry name" value="CheR_N"/>
</dbReference>
<reference evidence="12 13" key="1">
    <citation type="submission" date="2021-03" db="EMBL/GenBank/DDBJ databases">
        <title>Thiomicrorhabdus sp.nov.,novel sulfur-oxidizing bacteria isolated from coastal sediment.</title>
        <authorList>
            <person name="Liu X."/>
        </authorList>
    </citation>
    <scope>NUCLEOTIDE SEQUENCE [LARGE SCALE GENOMIC DNA]</scope>
    <source>
        <strain evidence="12 13">6S2-11</strain>
    </source>
</reference>
<dbReference type="SUPFAM" id="SSF52738">
    <property type="entry name" value="Methylesterase CheB, C-terminal domain"/>
    <property type="match status" value="1"/>
</dbReference>
<dbReference type="InterPro" id="IPR000780">
    <property type="entry name" value="CheR_MeTrfase"/>
</dbReference>
<feature type="domain" description="CheR-type methyltransferase" evidence="11">
    <location>
        <begin position="246"/>
        <end position="496"/>
    </location>
</feature>
<dbReference type="SMART" id="SM00138">
    <property type="entry name" value="MeTrc"/>
    <property type="match status" value="1"/>
</dbReference>
<dbReference type="Pfam" id="PF03705">
    <property type="entry name" value="CheR_N"/>
    <property type="match status" value="1"/>
</dbReference>
<proteinExistence type="predicted"/>
<dbReference type="InterPro" id="IPR000700">
    <property type="entry name" value="PAS-assoc_C"/>
</dbReference>
<dbReference type="PROSITE" id="PS50113">
    <property type="entry name" value="PAC"/>
    <property type="match status" value="1"/>
</dbReference>
<evidence type="ECO:0000313" key="13">
    <source>
        <dbReference type="Proteomes" id="UP000664835"/>
    </source>
</evidence>
<dbReference type="Gene3D" id="3.40.50.150">
    <property type="entry name" value="Vaccinia Virus protein VP39"/>
    <property type="match status" value="1"/>
</dbReference>
<dbReference type="EC" id="2.1.1.80" evidence="2"/>
<evidence type="ECO:0000256" key="3">
    <source>
        <dbReference type="ARBA" id="ARBA00022603"/>
    </source>
</evidence>
<dbReference type="Gene3D" id="3.40.50.180">
    <property type="entry name" value="Methylesterase CheB, C-terminal domain"/>
    <property type="match status" value="1"/>
</dbReference>
<dbReference type="PRINTS" id="PR00996">
    <property type="entry name" value="CHERMTFRASE"/>
</dbReference>
<feature type="domain" description="PAS" evidence="8">
    <location>
        <begin position="894"/>
        <end position="968"/>
    </location>
</feature>
<dbReference type="Pfam" id="PF01739">
    <property type="entry name" value="CheR"/>
    <property type="match status" value="1"/>
</dbReference>
<dbReference type="Pfam" id="PF08447">
    <property type="entry name" value="PAS_3"/>
    <property type="match status" value="2"/>
</dbReference>
<dbReference type="RefSeq" id="WP_208150074.1">
    <property type="nucleotide sequence ID" value="NZ_JAGETV010000014.1"/>
</dbReference>
<accession>A0ABS3Q5K7</accession>
<dbReference type="SMART" id="SM00091">
    <property type="entry name" value="PAS"/>
    <property type="match status" value="1"/>
</dbReference>
<dbReference type="Gene3D" id="1.10.155.10">
    <property type="entry name" value="Chemotaxis receptor methyltransferase CheR, N-terminal domain"/>
    <property type="match status" value="1"/>
</dbReference>
<organism evidence="12 13">
    <name type="scientific">Thiomicrorhabdus marina</name>
    <dbReference type="NCBI Taxonomy" id="2818442"/>
    <lineage>
        <taxon>Bacteria</taxon>
        <taxon>Pseudomonadati</taxon>
        <taxon>Pseudomonadota</taxon>
        <taxon>Gammaproteobacteria</taxon>
        <taxon>Thiotrichales</taxon>
        <taxon>Piscirickettsiaceae</taxon>
        <taxon>Thiomicrorhabdus</taxon>
    </lineage>
</organism>
<comment type="caution">
    <text evidence="12">The sequence shown here is derived from an EMBL/GenBank/DDBJ whole genome shotgun (WGS) entry which is preliminary data.</text>
</comment>
<dbReference type="PROSITE" id="PS50112">
    <property type="entry name" value="PAS"/>
    <property type="match status" value="1"/>
</dbReference>
<dbReference type="Pfam" id="PF01339">
    <property type="entry name" value="CheB_methylest"/>
    <property type="match status" value="1"/>
</dbReference>
<feature type="active site" evidence="6">
    <location>
        <position position="45"/>
    </location>
</feature>
<protein>
    <recommendedName>
        <fullName evidence="2">protein-glutamate O-methyltransferase</fullName>
        <ecNumber evidence="2">2.1.1.80</ecNumber>
    </recommendedName>
</protein>
<feature type="compositionally biased region" description="Basic and acidic residues" evidence="7">
    <location>
        <begin position="1"/>
        <end position="18"/>
    </location>
</feature>
<evidence type="ECO:0000259" key="11">
    <source>
        <dbReference type="PROSITE" id="PS50123"/>
    </source>
</evidence>
<dbReference type="PROSITE" id="PS50123">
    <property type="entry name" value="CHER"/>
    <property type="match status" value="1"/>
</dbReference>
<dbReference type="InterPro" id="IPR050903">
    <property type="entry name" value="Bact_Chemotaxis_MeTrfase"/>
</dbReference>
<evidence type="ECO:0000256" key="5">
    <source>
        <dbReference type="ARBA" id="ARBA00022691"/>
    </source>
</evidence>
<keyword evidence="3" id="KW-0489">Methyltransferase</keyword>
<dbReference type="SUPFAM" id="SSF53335">
    <property type="entry name" value="S-adenosyl-L-methionine-dependent methyltransferases"/>
    <property type="match status" value="1"/>
</dbReference>
<feature type="active site" evidence="6">
    <location>
        <position position="166"/>
    </location>
</feature>
<feature type="active site" evidence="6">
    <location>
        <position position="72"/>
    </location>
</feature>
<evidence type="ECO:0000256" key="2">
    <source>
        <dbReference type="ARBA" id="ARBA00012534"/>
    </source>
</evidence>
<dbReference type="InterPro" id="IPR035965">
    <property type="entry name" value="PAS-like_dom_sf"/>
</dbReference>
<evidence type="ECO:0000259" key="10">
    <source>
        <dbReference type="PROSITE" id="PS50122"/>
    </source>
</evidence>
<evidence type="ECO:0000259" key="9">
    <source>
        <dbReference type="PROSITE" id="PS50113"/>
    </source>
</evidence>
<dbReference type="Gene3D" id="3.30.450.20">
    <property type="entry name" value="PAS domain"/>
    <property type="match status" value="2"/>
</dbReference>
<dbReference type="InterPro" id="IPR036804">
    <property type="entry name" value="CheR_N_sf"/>
</dbReference>
<feature type="domain" description="PAC" evidence="9">
    <location>
        <begin position="841"/>
        <end position="893"/>
    </location>
</feature>
<evidence type="ECO:0000313" key="12">
    <source>
        <dbReference type="EMBL" id="MBO1927613.1"/>
    </source>
</evidence>
<dbReference type="CDD" id="cd00130">
    <property type="entry name" value="PAS"/>
    <property type="match status" value="1"/>
</dbReference>
<dbReference type="InterPro" id="IPR000673">
    <property type="entry name" value="Sig_transdc_resp-reg_Me-estase"/>
</dbReference>
<name>A0ABS3Q5K7_9GAMM</name>
<evidence type="ECO:0000256" key="1">
    <source>
        <dbReference type="ARBA" id="ARBA00001541"/>
    </source>
</evidence>
<dbReference type="InterPro" id="IPR029063">
    <property type="entry name" value="SAM-dependent_MTases_sf"/>
</dbReference>
<feature type="compositionally biased region" description="Low complexity" evidence="7">
    <location>
        <begin position="701"/>
        <end position="718"/>
    </location>
</feature>
<dbReference type="EMBL" id="JAGETV010000014">
    <property type="protein sequence ID" value="MBO1927613.1"/>
    <property type="molecule type" value="Genomic_DNA"/>
</dbReference>
<dbReference type="InterPro" id="IPR022642">
    <property type="entry name" value="CheR_C"/>
</dbReference>
<keyword evidence="6" id="KW-0378">Hydrolase</keyword>
<sequence length="1027" mass="115836">MTQPKKSEDSSSTEEKTLLQDTESAPIDQEAEFPPSLIVVGIGASAGGLEALQILFSSFPADTGMSFILAQHLSPSYKSMMVDLLEKDSTIPVVAARNGEKLEPNTLYIGPPSYNIEVSKNDTIVLSMMGENRHIPRPSVDMLFESLAMAKGESAIGIVLSGTGTDGSRGIRAIKGEGGFGIVQDPNTAKYDGMPNAAINSGNVDLILAPEEMGPELKNISNFPRQTPLGSKTVLPLDSYLGILGVLKERFNVDFTLYKENTIMRRIERRMRALKIFEVEEYVDFLNQKNNEAELLFNDMLIGVTAFFRDARAFNRLQEELNHYLHNKKNKVMRIWVPGCSTGEEAYSIAIILAEILGSLLEDYKIQIFATDIDKNAIDFARNGVYPESALQNLPNKIKRKYFTVKGEQFEVIKPIKMMVIFSEHNMIVDPPFLRLDLLSCRNLLIYFNLELQRQIWPIFHYALNPKGLLFLGQSESIGAFQESFSVLSKGGKIFEATFNGKKVLPVQQKTKNNLVDFVKDMPKNPQDKGHATKKKIDVLGELISLKIRDLMLPYSILINDNLDIVYSQGQNPLLIRPEGLPTNNIYQNIHPHLAVDLRSALHLLESKQETARTAFQKLVIEKETVWARLIAVNVGHQSGMGALVLIFGQIEHVLDLPIAQIEGDESNQKVFEEQERLLLKTKQQLQIVIEELETSNEEMQSMNEELQSSNEELQSSNEELETTNEELQSTNEELQTAYSELRAAYEDKDRQQTELERLATELETTNSLLMDAETLGKTGSFHWEVPVNLMVWSKGVYQLFGVNAETYQPTYEALIGLVYAQDRHAFEKFIENILTRGNAEEITFRALGSKRQIIWLKLEVVVSFNSLKQAQYVMGTLTNITELKEAKNEIERQNKRVDVLLNGSLGGVYIYDFKLGHNSYINDAYTRILGYTLEELNSLSSEAFADLFHPDDLPVVLEHMQTVKNSTPGETFIIRYRFKHKITGDYVLLHTKDTLYNDSDSAMPQAMIGMFMELSSVDNDSLAIPK</sequence>
<keyword evidence="6" id="KW-0145">Chemotaxis</keyword>
<evidence type="ECO:0000259" key="8">
    <source>
        <dbReference type="PROSITE" id="PS50112"/>
    </source>
</evidence>